<feature type="compositionally biased region" description="Polar residues" evidence="2">
    <location>
        <begin position="1022"/>
        <end position="1032"/>
    </location>
</feature>
<feature type="compositionally biased region" description="Low complexity" evidence="2">
    <location>
        <begin position="1344"/>
        <end position="1367"/>
    </location>
</feature>
<dbReference type="InterPro" id="IPR057352">
    <property type="entry name" value="TPR_TmcB/C"/>
</dbReference>
<feature type="coiled-coil region" evidence="1">
    <location>
        <begin position="1473"/>
        <end position="1510"/>
    </location>
</feature>
<dbReference type="CDD" id="cd00130">
    <property type="entry name" value="PAS"/>
    <property type="match status" value="1"/>
</dbReference>
<evidence type="ECO:0000256" key="3">
    <source>
        <dbReference type="SAM" id="Phobius"/>
    </source>
</evidence>
<evidence type="ECO:0000313" key="5">
    <source>
        <dbReference type="EMBL" id="EAR95040.2"/>
    </source>
</evidence>
<evidence type="ECO:0000256" key="1">
    <source>
        <dbReference type="SAM" id="Coils"/>
    </source>
</evidence>
<dbReference type="NCBIfam" id="TIGR00229">
    <property type="entry name" value="sensory_box"/>
    <property type="match status" value="1"/>
</dbReference>
<keyword evidence="3" id="KW-0472">Membrane</keyword>
<feature type="transmembrane region" description="Helical" evidence="3">
    <location>
        <begin position="254"/>
        <end position="271"/>
    </location>
</feature>
<accession>I7ME65</accession>
<dbReference type="GeneID" id="7826979"/>
<dbReference type="Pfam" id="PF25474">
    <property type="entry name" value="TPR_TmcB"/>
    <property type="match status" value="1"/>
</dbReference>
<evidence type="ECO:0000256" key="2">
    <source>
        <dbReference type="SAM" id="MobiDB-lite"/>
    </source>
</evidence>
<dbReference type="Gene3D" id="3.30.450.20">
    <property type="entry name" value="PAS domain"/>
    <property type="match status" value="1"/>
</dbReference>
<dbReference type="SUPFAM" id="SSF55785">
    <property type="entry name" value="PYP-like sensor domain (PAS domain)"/>
    <property type="match status" value="1"/>
</dbReference>
<feature type="transmembrane region" description="Helical" evidence="3">
    <location>
        <begin position="144"/>
        <end position="170"/>
    </location>
</feature>
<dbReference type="PANTHER" id="PTHR31600">
    <property type="entry name" value="TINY MACROCYSTS PROTEIN B-RELATED"/>
    <property type="match status" value="1"/>
</dbReference>
<feature type="region of interest" description="Disordered" evidence="2">
    <location>
        <begin position="854"/>
        <end position="919"/>
    </location>
</feature>
<dbReference type="InterPro" id="IPR052994">
    <property type="entry name" value="Tiny_macrocysts_regulators"/>
</dbReference>
<evidence type="ECO:0000313" key="6">
    <source>
        <dbReference type="Proteomes" id="UP000009168"/>
    </source>
</evidence>
<feature type="compositionally biased region" description="Low complexity" evidence="2">
    <location>
        <begin position="868"/>
        <end position="883"/>
    </location>
</feature>
<feature type="region of interest" description="Disordered" evidence="2">
    <location>
        <begin position="1344"/>
        <end position="1391"/>
    </location>
</feature>
<protein>
    <submittedName>
        <fullName evidence="5">PAS domain S-box protein, putative</fullName>
    </submittedName>
</protein>
<feature type="compositionally biased region" description="Low complexity" evidence="2">
    <location>
        <begin position="1012"/>
        <end position="1021"/>
    </location>
</feature>
<feature type="transmembrane region" description="Helical" evidence="3">
    <location>
        <begin position="1737"/>
        <end position="1764"/>
    </location>
</feature>
<feature type="compositionally biased region" description="Acidic residues" evidence="2">
    <location>
        <begin position="854"/>
        <end position="864"/>
    </location>
</feature>
<evidence type="ECO:0000259" key="4">
    <source>
        <dbReference type="Pfam" id="PF25474"/>
    </source>
</evidence>
<feature type="transmembrane region" description="Helical" evidence="3">
    <location>
        <begin position="99"/>
        <end position="123"/>
    </location>
</feature>
<dbReference type="InParanoid" id="I7ME65"/>
<dbReference type="RefSeq" id="XP_001015285.2">
    <property type="nucleotide sequence ID" value="XM_001015285.2"/>
</dbReference>
<dbReference type="InterPro" id="IPR035965">
    <property type="entry name" value="PAS-like_dom_sf"/>
</dbReference>
<feature type="transmembrane region" description="Helical" evidence="3">
    <location>
        <begin position="190"/>
        <end position="213"/>
    </location>
</feature>
<dbReference type="KEGG" id="tet:TTHERM_00518720"/>
<proteinExistence type="predicted"/>
<feature type="transmembrane region" description="Helical" evidence="3">
    <location>
        <begin position="283"/>
        <end position="308"/>
    </location>
</feature>
<feature type="region of interest" description="Disordered" evidence="2">
    <location>
        <begin position="991"/>
        <end position="1032"/>
    </location>
</feature>
<sequence>MALYLPKRKDNDEKNYLKKYKEEKITLDFYRLFHEIMTSCQFSQYYFAVLIIIDQLQIQYYAWHPYLDSFLYNNTIRLDIRNYIQYLQVHFFVFQGNGFLIVLFNYIFLGILIFFTLIAYYVYKQMQKSPRKLGTQSTLLNWSLKLLYIYCSLQITVLPQNFLSIFLNFIQCNSTRYMASFTCYQGMELVHLPFAAIGLVLFLFHTVVCHIYFNDSNPNSKFPLAQPETLSHFLKLGLKFLLQYYYILDPGANLVALYNIFFMAFVANNLNDRFMNPAWYNRFLFCLQVFVECFTLFTTCMNCLVYYLDPSADPIGFFYVCIGGPLFYGVFITAFDFYTFQITKKNLDQVTTDDDKQSFVLMMIILIRKRKDYNHAIVLEGMVKWHIKNCETPNCFCKEILSNELLNVDREFSEEEQAKIERAWYLYVQMILQYFIERANHPYKLHLIWAYILFDKLNNPYRSVVELMYTVNTKPSFQEVYSAYRHQLIVQESLYEEYDKKCESPKELDFDKIMSYTNKIQYFQEEIDKSCVMHLNYWRELMEQAPEIQKIEKIGEKITEISLSIKNKFDELIDIYPQNLRTLTLYANYLKLILNDTEESEKILESVEEIKKQLSATQAVMDLQRVKYGQNSRVGLILCNNKHDVVGTIHKVNKEILHITKYKKQELIDQNVTKLMPKFFAEIHDEMIVNLMVSTESKYMDQDRIVMLQNKQHQLIPCSIYLRLVYSMEEGFLIAGFLNEIQYKKQSKQKSIKKQNSGQLNITLQSQDHYILYRPDTDTVEGISKSLISKLGIPVECIQYKIQSNSHLSMERIVPEIYDPEGEENMKNGNGQIMEIDVIQILYYYMLDEEDEDAIDSDQQESDGDGSQGDYDYQNSSSESSQEALSKITEEEKLVDNQSGKSKRQSRIKSFSEKNSLKSRINKMQRIRVRTHLIQESVYDGKKINMIKVTEEEDTEDGKSEYKRNDYKKLAKTLIGGKSLTTKIINDSEKDDLQTKDSHDKNDEQAKELKSKSSLGSESNSQNMGSSQLQESVNEDHLKQFKEFKSKIQEKKIPQPIVLMDKFVLFLLIAIISLLIAEFTIKINYINYFSQGISSITDSYMRHNQMSDINYYQRKLWAIANNYWAIPVNFTQDSLFSLNQNTLFLHNELIQKTQFQIIKDQLQANGITSNTFQSNYITTSSMLQNGQVVSSQQEFTDAIFSYTTGANTISNSTMSNMMFPDGIPSNPTFVGTDQKYFYYNKVNGLHVLRNNSEYEADKMFNFYYNLINTFHQSEFIVFMTAIAVILVGTFGILPFLFTTHKSNNKVLSLFGLISPKEINELVLKVENFQNMFLDWKEEERNELQKLQTQKASQSQSQQVQSNTNNAQDQEKPENFEIKNETESDKPQNETINNEENLDKFKDNQDDQHQFSHRSNINQNDSQVIINIGREKLPENNQVQKSDNQIKNDKAEDVRLILKKDNPQEVAPYTLQDAESYQQSVDKKKKSFKKLKDRKQEEKILRSEKEILQEKSEKINQSTNSSSMNDLYKIIIFSVIFLSVFIALYLTNENNISQLYDVFDHYYYIQQTNPMLKYVQAYTLEEICTGQPNVENGQDLREYYSDLILEQQQQIFDSAGNNFPSEFNDYMNLFSNLNFNNTCFPFLTTATDTNNNLTQAECQTVANQVLPYGLKLGIQSFILTTRNIIQQYRIAAPNLSQIITFINGTDFINADRLLQYLVGPNDGLRDTFQNDIQSYLNYYQTVCVALFISFVCFSFIIILLFWIPFKRNLTKKVWRVKGMLNMIPMEILVNDQNVKEAIQNQKIFQVVN</sequence>
<feature type="transmembrane region" description="Helical" evidence="3">
    <location>
        <begin position="314"/>
        <end position="338"/>
    </location>
</feature>
<dbReference type="PANTHER" id="PTHR31600:SF2">
    <property type="entry name" value="GAMETE ENRICHED GENE 10 PROTEIN-RELATED"/>
    <property type="match status" value="1"/>
</dbReference>
<feature type="transmembrane region" description="Helical" evidence="3">
    <location>
        <begin position="45"/>
        <end position="63"/>
    </location>
</feature>
<dbReference type="InterPro" id="IPR000014">
    <property type="entry name" value="PAS"/>
</dbReference>
<feature type="transmembrane region" description="Helical" evidence="3">
    <location>
        <begin position="1275"/>
        <end position="1297"/>
    </location>
</feature>
<feature type="transmembrane region" description="Helical" evidence="3">
    <location>
        <begin position="1526"/>
        <end position="1545"/>
    </location>
</feature>
<dbReference type="EMBL" id="GG662708">
    <property type="protein sequence ID" value="EAR95040.2"/>
    <property type="molecule type" value="Genomic_DNA"/>
</dbReference>
<feature type="transmembrane region" description="Helical" evidence="3">
    <location>
        <begin position="1063"/>
        <end position="1081"/>
    </location>
</feature>
<keyword evidence="6" id="KW-1185">Reference proteome</keyword>
<organism evidence="5 6">
    <name type="scientific">Tetrahymena thermophila (strain SB210)</name>
    <dbReference type="NCBI Taxonomy" id="312017"/>
    <lineage>
        <taxon>Eukaryota</taxon>
        <taxon>Sar</taxon>
        <taxon>Alveolata</taxon>
        <taxon>Ciliophora</taxon>
        <taxon>Intramacronucleata</taxon>
        <taxon>Oligohymenophorea</taxon>
        <taxon>Hymenostomatida</taxon>
        <taxon>Tetrahymenina</taxon>
        <taxon>Tetrahymenidae</taxon>
        <taxon>Tetrahymena</taxon>
    </lineage>
</organism>
<dbReference type="Proteomes" id="UP000009168">
    <property type="component" value="Unassembled WGS sequence"/>
</dbReference>
<keyword evidence="3" id="KW-1133">Transmembrane helix</keyword>
<keyword evidence="1" id="KW-0175">Coiled coil</keyword>
<reference evidence="6" key="1">
    <citation type="journal article" date="2006" name="PLoS Biol.">
        <title>Macronuclear genome sequence of the ciliate Tetrahymena thermophila, a model eukaryote.</title>
        <authorList>
            <person name="Eisen J.A."/>
            <person name="Coyne R.S."/>
            <person name="Wu M."/>
            <person name="Wu D."/>
            <person name="Thiagarajan M."/>
            <person name="Wortman J.R."/>
            <person name="Badger J.H."/>
            <person name="Ren Q."/>
            <person name="Amedeo P."/>
            <person name="Jones K.M."/>
            <person name="Tallon L.J."/>
            <person name="Delcher A.L."/>
            <person name="Salzberg S.L."/>
            <person name="Silva J.C."/>
            <person name="Haas B.J."/>
            <person name="Majoros W.H."/>
            <person name="Farzad M."/>
            <person name="Carlton J.M."/>
            <person name="Smith R.K. Jr."/>
            <person name="Garg J."/>
            <person name="Pearlman R.E."/>
            <person name="Karrer K.M."/>
            <person name="Sun L."/>
            <person name="Manning G."/>
            <person name="Elde N.C."/>
            <person name="Turkewitz A.P."/>
            <person name="Asai D.J."/>
            <person name="Wilkes D.E."/>
            <person name="Wang Y."/>
            <person name="Cai H."/>
            <person name="Collins K."/>
            <person name="Stewart B.A."/>
            <person name="Lee S.R."/>
            <person name="Wilamowska K."/>
            <person name="Weinberg Z."/>
            <person name="Ruzzo W.L."/>
            <person name="Wloga D."/>
            <person name="Gaertig J."/>
            <person name="Frankel J."/>
            <person name="Tsao C.-C."/>
            <person name="Gorovsky M.A."/>
            <person name="Keeling P.J."/>
            <person name="Waller R.F."/>
            <person name="Patron N.J."/>
            <person name="Cherry J.M."/>
            <person name="Stover N.A."/>
            <person name="Krieger C.J."/>
            <person name="del Toro C."/>
            <person name="Ryder H.F."/>
            <person name="Williamson S.C."/>
            <person name="Barbeau R.A."/>
            <person name="Hamilton E.P."/>
            <person name="Orias E."/>
        </authorList>
    </citation>
    <scope>NUCLEOTIDE SEQUENCE [LARGE SCALE GENOMIC DNA]</scope>
    <source>
        <strain evidence="6">SB210</strain>
    </source>
</reference>
<feature type="compositionally biased region" description="Basic and acidic residues" evidence="2">
    <location>
        <begin position="991"/>
        <end position="1011"/>
    </location>
</feature>
<dbReference type="STRING" id="312017.I7ME65"/>
<gene>
    <name evidence="5" type="ORF">TTHERM_00518720</name>
</gene>
<keyword evidence="3" id="KW-0812">Transmembrane</keyword>
<feature type="compositionally biased region" description="Basic and acidic residues" evidence="2">
    <location>
        <begin position="1368"/>
        <end position="1387"/>
    </location>
</feature>
<name>I7ME65_TETTS</name>
<feature type="domain" description="TmcB/TmcC TPR repeats" evidence="4">
    <location>
        <begin position="500"/>
        <end position="615"/>
    </location>
</feature>
<dbReference type="OrthoDB" id="542352at2759"/>